<dbReference type="EMBL" id="BKCJ011828823">
    <property type="protein sequence ID" value="GFD56382.1"/>
    <property type="molecule type" value="Genomic_DNA"/>
</dbReference>
<accession>A0A699X8B1</accession>
<keyword evidence="4" id="KW-0833">Ubl conjugation pathway</keyword>
<gene>
    <name evidence="7" type="ORF">Tci_928351</name>
</gene>
<dbReference type="GO" id="GO:0004843">
    <property type="term" value="F:cysteine-type deubiquitinase activity"/>
    <property type="evidence" value="ECO:0007669"/>
    <property type="project" value="UniProtKB-EC"/>
</dbReference>
<evidence type="ECO:0000313" key="7">
    <source>
        <dbReference type="EMBL" id="GFD56382.1"/>
    </source>
</evidence>
<dbReference type="EC" id="3.4.19.12" evidence="2"/>
<feature type="non-terminal residue" evidence="7">
    <location>
        <position position="91"/>
    </location>
</feature>
<keyword evidence="5" id="KW-0378">Hydrolase</keyword>
<name>A0A699X8B1_TANCI</name>
<comment type="caution">
    <text evidence="7">The sequence shown here is derived from an EMBL/GenBank/DDBJ whole genome shotgun (WGS) entry which is preliminary data.</text>
</comment>
<evidence type="ECO:0000256" key="5">
    <source>
        <dbReference type="ARBA" id="ARBA00022801"/>
    </source>
</evidence>
<proteinExistence type="predicted"/>
<dbReference type="GO" id="GO:0006508">
    <property type="term" value="P:proteolysis"/>
    <property type="evidence" value="ECO:0007669"/>
    <property type="project" value="UniProtKB-KW"/>
</dbReference>
<keyword evidence="6" id="KW-0788">Thiol protease</keyword>
<organism evidence="7">
    <name type="scientific">Tanacetum cinerariifolium</name>
    <name type="common">Dalmatian daisy</name>
    <name type="synonym">Chrysanthemum cinerariifolium</name>
    <dbReference type="NCBI Taxonomy" id="118510"/>
    <lineage>
        <taxon>Eukaryota</taxon>
        <taxon>Viridiplantae</taxon>
        <taxon>Streptophyta</taxon>
        <taxon>Embryophyta</taxon>
        <taxon>Tracheophyta</taxon>
        <taxon>Spermatophyta</taxon>
        <taxon>Magnoliopsida</taxon>
        <taxon>eudicotyledons</taxon>
        <taxon>Gunneridae</taxon>
        <taxon>Pentapetalae</taxon>
        <taxon>asterids</taxon>
        <taxon>campanulids</taxon>
        <taxon>Asterales</taxon>
        <taxon>Asteraceae</taxon>
        <taxon>Asteroideae</taxon>
        <taxon>Anthemideae</taxon>
        <taxon>Anthemidinae</taxon>
        <taxon>Tanacetum</taxon>
    </lineage>
</organism>
<dbReference type="InterPro" id="IPR051346">
    <property type="entry name" value="OTU_Deubiquitinase"/>
</dbReference>
<comment type="catalytic activity">
    <reaction evidence="1">
        <text>Thiol-dependent hydrolysis of ester, thioester, amide, peptide and isopeptide bonds formed by the C-terminal Gly of ubiquitin (a 76-residue protein attached to proteins as an intracellular targeting signal).</text>
        <dbReference type="EC" id="3.4.19.12"/>
    </reaction>
</comment>
<feature type="non-terminal residue" evidence="7">
    <location>
        <position position="1"/>
    </location>
</feature>
<sequence>TGNRTPLLASPFANDLERCVVYLDESHCRGTDLKLPVYGKAALTLGQHLTKDALVQAAMRLRLLGKSQSVTFYSPPEVHQSILDRLNENAS</sequence>
<evidence type="ECO:0000256" key="2">
    <source>
        <dbReference type="ARBA" id="ARBA00012759"/>
    </source>
</evidence>
<dbReference type="PANTHER" id="PTHR13367:SF32">
    <property type="entry name" value="DUF6606 DOMAIN-CONTAINING PROTEIN"/>
    <property type="match status" value="1"/>
</dbReference>
<dbReference type="AlphaFoldDB" id="A0A699X8B1"/>
<keyword evidence="3" id="KW-0645">Protease</keyword>
<evidence type="ECO:0000256" key="3">
    <source>
        <dbReference type="ARBA" id="ARBA00022670"/>
    </source>
</evidence>
<protein>
    <recommendedName>
        <fullName evidence="2">ubiquitinyl hydrolase 1</fullName>
        <ecNumber evidence="2">3.4.19.12</ecNumber>
    </recommendedName>
</protein>
<dbReference type="PANTHER" id="PTHR13367">
    <property type="entry name" value="UBIQUITIN THIOESTERASE"/>
    <property type="match status" value="1"/>
</dbReference>
<evidence type="ECO:0000256" key="4">
    <source>
        <dbReference type="ARBA" id="ARBA00022786"/>
    </source>
</evidence>
<evidence type="ECO:0000256" key="6">
    <source>
        <dbReference type="ARBA" id="ARBA00022807"/>
    </source>
</evidence>
<evidence type="ECO:0000256" key="1">
    <source>
        <dbReference type="ARBA" id="ARBA00000707"/>
    </source>
</evidence>
<reference evidence="7" key="1">
    <citation type="journal article" date="2019" name="Sci. Rep.">
        <title>Draft genome of Tanacetum cinerariifolium, the natural source of mosquito coil.</title>
        <authorList>
            <person name="Yamashiro T."/>
            <person name="Shiraishi A."/>
            <person name="Satake H."/>
            <person name="Nakayama K."/>
        </authorList>
    </citation>
    <scope>NUCLEOTIDE SEQUENCE</scope>
</reference>